<evidence type="ECO:0000313" key="5">
    <source>
        <dbReference type="EMBL" id="KTR94164.1"/>
    </source>
</evidence>
<evidence type="ECO:0000256" key="3">
    <source>
        <dbReference type="ARBA" id="ARBA00022840"/>
    </source>
</evidence>
<dbReference type="AlphaFoldDB" id="A0A147EWN0"/>
<reference evidence="5 6" key="1">
    <citation type="journal article" date="2016" name="Front. Microbiol.">
        <title>Genomic Resource of Rice Seed Associated Bacteria.</title>
        <authorList>
            <person name="Midha S."/>
            <person name="Bansal K."/>
            <person name="Sharma S."/>
            <person name="Kumar N."/>
            <person name="Patil P.P."/>
            <person name="Chaudhry V."/>
            <person name="Patil P.B."/>
        </authorList>
    </citation>
    <scope>NUCLEOTIDE SEQUENCE [LARGE SCALE GENOMIC DNA]</scope>
    <source>
        <strain evidence="5 6">NS220</strain>
    </source>
</reference>
<accession>A0A147EWN0</accession>
<dbReference type="SUPFAM" id="SSF52540">
    <property type="entry name" value="P-loop containing nucleoside triphosphate hydrolases"/>
    <property type="match status" value="1"/>
</dbReference>
<dbReference type="Pfam" id="PF00005">
    <property type="entry name" value="ABC_tran"/>
    <property type="match status" value="1"/>
</dbReference>
<dbReference type="InterPro" id="IPR027417">
    <property type="entry name" value="P-loop_NTPase"/>
</dbReference>
<dbReference type="Gene3D" id="3.40.50.300">
    <property type="entry name" value="P-loop containing nucleotide triphosphate hydrolases"/>
    <property type="match status" value="1"/>
</dbReference>
<evidence type="ECO:0000256" key="2">
    <source>
        <dbReference type="ARBA" id="ARBA00022741"/>
    </source>
</evidence>
<comment type="caution">
    <text evidence="5">The sequence shown here is derived from an EMBL/GenBank/DDBJ whole genome shotgun (WGS) entry which is preliminary data.</text>
</comment>
<dbReference type="PANTHER" id="PTHR42939:SF1">
    <property type="entry name" value="ABC TRANSPORTER ATP-BINDING PROTEIN ALBC-RELATED"/>
    <property type="match status" value="1"/>
</dbReference>
<feature type="domain" description="ABC transporter" evidence="4">
    <location>
        <begin position="1"/>
        <end position="211"/>
    </location>
</feature>
<dbReference type="EMBL" id="LDRT01000061">
    <property type="protein sequence ID" value="KTR94164.1"/>
    <property type="molecule type" value="Genomic_DNA"/>
</dbReference>
<dbReference type="Proteomes" id="UP000075025">
    <property type="component" value="Unassembled WGS sequence"/>
</dbReference>
<dbReference type="InterPro" id="IPR051782">
    <property type="entry name" value="ABC_Transporter_VariousFunc"/>
</dbReference>
<name>A0A147EWN0_MICTE</name>
<evidence type="ECO:0000256" key="1">
    <source>
        <dbReference type="ARBA" id="ARBA00022448"/>
    </source>
</evidence>
<dbReference type="GO" id="GO:0016887">
    <property type="term" value="F:ATP hydrolysis activity"/>
    <property type="evidence" value="ECO:0007669"/>
    <property type="project" value="InterPro"/>
</dbReference>
<gene>
    <name evidence="5" type="ORF">NS220_10025</name>
</gene>
<dbReference type="PROSITE" id="PS50893">
    <property type="entry name" value="ABC_TRANSPORTER_2"/>
    <property type="match status" value="1"/>
</dbReference>
<organism evidence="5 6">
    <name type="scientific">Microbacterium testaceum</name>
    <name type="common">Aureobacterium testaceum</name>
    <name type="synonym">Brevibacterium testaceum</name>
    <dbReference type="NCBI Taxonomy" id="2033"/>
    <lineage>
        <taxon>Bacteria</taxon>
        <taxon>Bacillati</taxon>
        <taxon>Actinomycetota</taxon>
        <taxon>Actinomycetes</taxon>
        <taxon>Micrococcales</taxon>
        <taxon>Microbacteriaceae</taxon>
        <taxon>Microbacterium</taxon>
    </lineage>
</organism>
<evidence type="ECO:0000259" key="4">
    <source>
        <dbReference type="PROSITE" id="PS50893"/>
    </source>
</evidence>
<dbReference type="SMART" id="SM00382">
    <property type="entry name" value="AAA"/>
    <property type="match status" value="1"/>
</dbReference>
<dbReference type="PANTHER" id="PTHR42939">
    <property type="entry name" value="ABC TRANSPORTER ATP-BINDING PROTEIN ALBC-RELATED"/>
    <property type="match status" value="1"/>
</dbReference>
<dbReference type="InterPro" id="IPR017871">
    <property type="entry name" value="ABC_transporter-like_CS"/>
</dbReference>
<dbReference type="PROSITE" id="PS00211">
    <property type="entry name" value="ABC_TRANSPORTER_1"/>
    <property type="match status" value="1"/>
</dbReference>
<keyword evidence="2" id="KW-0547">Nucleotide-binding</keyword>
<proteinExistence type="predicted"/>
<dbReference type="InterPro" id="IPR003593">
    <property type="entry name" value="AAA+_ATPase"/>
</dbReference>
<evidence type="ECO:0000313" key="6">
    <source>
        <dbReference type="Proteomes" id="UP000075025"/>
    </source>
</evidence>
<sequence length="239" mass="25471">MRDFSLSVSPGEVHGLLGPNGSGKSTALHIISGLVVPDGGTVTLSGVPVEKKESRRHLGLAPDDLALPTTLTGSEYVDFHAAMRGRSDDRRRDHLIDALGMRPFLDRAVGDYSHGMKRKIQIVAATCHAPELVVLDEPMRGLDPDAGLVLRHLIRQIATSGRAVLIATHDMLRAERDCDAVTILDAGVTVAQGAPHHLIAGSNALSLEEVFMERTGLTTANAQRIDQIDAAFASAPSRA</sequence>
<dbReference type="InterPro" id="IPR003439">
    <property type="entry name" value="ABC_transporter-like_ATP-bd"/>
</dbReference>
<dbReference type="PATRIC" id="fig|2033.6.peg.3140"/>
<dbReference type="GO" id="GO:0005524">
    <property type="term" value="F:ATP binding"/>
    <property type="evidence" value="ECO:0007669"/>
    <property type="project" value="UniProtKB-KW"/>
</dbReference>
<dbReference type="CDD" id="cd03230">
    <property type="entry name" value="ABC_DR_subfamily_A"/>
    <property type="match status" value="1"/>
</dbReference>
<protein>
    <recommendedName>
        <fullName evidence="4">ABC transporter domain-containing protein</fullName>
    </recommendedName>
</protein>
<keyword evidence="1" id="KW-0813">Transport</keyword>
<keyword evidence="3" id="KW-0067">ATP-binding</keyword>